<dbReference type="EMBL" id="JAVRBK010000007">
    <property type="protein sequence ID" value="KAK5641377.1"/>
    <property type="molecule type" value="Genomic_DNA"/>
</dbReference>
<evidence type="ECO:0000313" key="1">
    <source>
        <dbReference type="EMBL" id="KAK5641377.1"/>
    </source>
</evidence>
<sequence length="128" mass="15279">MAYSCLQQCNPKSFSKKEIDHLSDRMKNVLENAEARNIFNKYLHEVRRGDLLKVLVLWCKADLYLKESKTMSNSFEDLIDEIDDFNTIPFLSINENYCKLLYVKQECCRILSKILANFVRYLEKYHMH</sequence>
<name>A0AAN7ZGE2_9COLE</name>
<organism evidence="1 2">
    <name type="scientific">Pyrocoelia pectoralis</name>
    <dbReference type="NCBI Taxonomy" id="417401"/>
    <lineage>
        <taxon>Eukaryota</taxon>
        <taxon>Metazoa</taxon>
        <taxon>Ecdysozoa</taxon>
        <taxon>Arthropoda</taxon>
        <taxon>Hexapoda</taxon>
        <taxon>Insecta</taxon>
        <taxon>Pterygota</taxon>
        <taxon>Neoptera</taxon>
        <taxon>Endopterygota</taxon>
        <taxon>Coleoptera</taxon>
        <taxon>Polyphaga</taxon>
        <taxon>Elateriformia</taxon>
        <taxon>Elateroidea</taxon>
        <taxon>Lampyridae</taxon>
        <taxon>Lampyrinae</taxon>
        <taxon>Pyrocoelia</taxon>
    </lineage>
</organism>
<dbReference type="AlphaFoldDB" id="A0AAN7ZGE2"/>
<evidence type="ECO:0000313" key="2">
    <source>
        <dbReference type="Proteomes" id="UP001329430"/>
    </source>
</evidence>
<accession>A0AAN7ZGE2</accession>
<keyword evidence="2" id="KW-1185">Reference proteome</keyword>
<reference evidence="1 2" key="1">
    <citation type="journal article" date="2024" name="Insects">
        <title>An Improved Chromosome-Level Genome Assembly of the Firefly Pyrocoelia pectoralis.</title>
        <authorList>
            <person name="Fu X."/>
            <person name="Meyer-Rochow V.B."/>
            <person name="Ballantyne L."/>
            <person name="Zhu X."/>
        </authorList>
    </citation>
    <scope>NUCLEOTIDE SEQUENCE [LARGE SCALE GENOMIC DNA]</scope>
    <source>
        <strain evidence="1">XCY_ONT2</strain>
    </source>
</reference>
<comment type="caution">
    <text evidence="1">The sequence shown here is derived from an EMBL/GenBank/DDBJ whole genome shotgun (WGS) entry which is preliminary data.</text>
</comment>
<dbReference type="Proteomes" id="UP001329430">
    <property type="component" value="Chromosome 7"/>
</dbReference>
<proteinExistence type="predicted"/>
<protein>
    <submittedName>
        <fullName evidence="1">Uncharacterized protein</fullName>
    </submittedName>
</protein>
<gene>
    <name evidence="1" type="ORF">RI129_009924</name>
</gene>